<feature type="repeat" description="WD" evidence="3">
    <location>
        <begin position="1286"/>
        <end position="1318"/>
    </location>
</feature>
<dbReference type="KEGG" id="mpro:BJP34_29870"/>
<proteinExistence type="predicted"/>
<feature type="compositionally biased region" description="Polar residues" evidence="4">
    <location>
        <begin position="663"/>
        <end position="677"/>
    </location>
</feature>
<dbReference type="PROSITE" id="PS50082">
    <property type="entry name" value="WD_REPEATS_2"/>
    <property type="match status" value="14"/>
</dbReference>
<feature type="compositionally biased region" description="Low complexity" evidence="4">
    <location>
        <begin position="647"/>
        <end position="662"/>
    </location>
</feature>
<sequence length="1686" mass="189794">MMPSLYRVEDADAYNKNSMQELAWAIETSQGEFSLILARRNYEALQDYIVRKLRQVCAIEFQEIYLNQSVKSLYTTILEQLGDQQPAAVMVFGLDSLSNLEQVLITTNQVREEFRKHCPFPLVLWVNDNVLQKLIRSVPDLESWATTTDFVLSSNQLTEALAERESYLFTRILDAGGDQFLPNTAIFGSNYRRELDSALRDLQTRGDVLDITQEASLPFVLGREAYTNGQIEQALEYYQQSLAFWQQQSRSCETQQQKTQQQTSFTSRLGRTTQIPTSLRTLPRDPSTPSPVERQALLLFHIGLCYLNLAELNRSQTRHHWITARGYFQKCIDTFEQAKRPDLIAKFITKLGETLQRLEAWKDLQGLAQRSLVLHRTYGNSLQLSQDYGFIAAVALQDCRWMGAQQAARKALELLTRLTNTSGQYQMSYLLLLAKAKGHLGLSEEAIAILERAKETGPMDAPQLYIRILEKLRTLYFRQKQYLEAFRVKQERFSVEQQYGFRAFIGPGRLKPHLRQTSTLLLEQETAAEEITASVRQNDVERLVERIGSTQHKLTVIYGQSGVGKSSLLEAGLVPTLKTKVIGTRDVVPILVRVYTDWVREVWKSLASSPLKVDQLNGQGFSGLKVDRLKVVRVRGASPTAKAWPKGQGSQQSSHLQHSTQTNLQHSTQTNLQHSTQTNLQPATLLEQLRQNEHSNLLTVLIFDQFEEFFLISDNPTERKRFFDFLRECLQIPFVKVILSLRENDLYFLLQGIRFQNFDSINNNILNKDILYYLGNFSLDDSKSIIRSLTERSQFYLEEALVNTLVQELGSSEGEVRPIELQIVGAQLQTEGITTLAHYRRKGPKEKLVQRYLQEVIADCGSENEKAAELILYLLTEENNTRPPKTRQDLEKDLNALAVDLAIEKIDQLDLVLNILVESGLVVLLRESPVNRYQLVHDYLVSVIRQQQDSELLAKLKEAQEQHRLSQAQLQKSMIALTGSIALVAMLAISTVSAAIFWAQARNNEITALIKSSEALYGSNNHALDPLKDALEAATKLKRSLGVSSETKDIAMSSLEKAFYGVRERNRLEGHTDTLKSVSFSPDGELIATASSDKTVKIWSKEGKELYTLAGKDGHQDEIRSVTFSPDGKLIATASKDKTVKVWQRNGKFIQTLTGHTDLVWSVRFSPDLKSLAASSENGRVIIWSLEGKKPQIFKAHDKAVLSISFSPDSKVLATGSFDKTVKLWRRNRNGLYKRKPLTIKAHDDAVFSVSFSPKGKLIATGSKDQTVKLWKLDGTLYQTLGKDDHESHESTVTSISFSPDGQTLASASADNTVKLWNRNGQLLETLTGHSDWVWSVNFSPDSQTLASASADKTVKLWSRRYGNELPIPTGDENTVYSVSYSPDGQTMATASKNNTIQLWSLNGELQRTLTGHTGWVWGVSFSPDGETIASASADKTAKIWNKNGKLLHTLSGHENVVRSITFSPDGKIIATASRDKTVKLWNQNGIEIRTLTGHTNWVNSVRFSPDGETIATASLDQTVKLWNVSDGKELQTLDDHDDWVVSVGFSPDGKTLASASRDNTVKLWNLSNGKELTSLEGHDNTVWSVVFSPDGETIATASADQTVKLWNRKGKQPQTFYGHDDAVVSLSFSPDGKTIASSDSSARVIIWNLETIRHSDQLHSLACDWLQDYLKHNTNVNKRERRWCR</sequence>
<dbReference type="InterPro" id="IPR036322">
    <property type="entry name" value="WD40_repeat_dom_sf"/>
</dbReference>
<dbReference type="Pfam" id="PF00400">
    <property type="entry name" value="WD40"/>
    <property type="match status" value="9"/>
</dbReference>
<evidence type="ECO:0000259" key="6">
    <source>
        <dbReference type="Pfam" id="PF23414"/>
    </source>
</evidence>
<dbReference type="InterPro" id="IPR011990">
    <property type="entry name" value="TPR-like_helical_dom_sf"/>
</dbReference>
<dbReference type="Gene3D" id="1.25.40.10">
    <property type="entry name" value="Tetratricopeptide repeat domain"/>
    <property type="match status" value="1"/>
</dbReference>
<dbReference type="Pfam" id="PF23414">
    <property type="entry name" value="Beta-prop_EML_2"/>
    <property type="match status" value="1"/>
</dbReference>
<feature type="repeat" description="WD" evidence="3">
    <location>
        <begin position="1492"/>
        <end position="1533"/>
    </location>
</feature>
<dbReference type="PRINTS" id="PR00320">
    <property type="entry name" value="GPROTEINBRPT"/>
</dbReference>
<dbReference type="SMART" id="SM00320">
    <property type="entry name" value="WD40"/>
    <property type="match status" value="14"/>
</dbReference>
<evidence type="ECO:0000256" key="2">
    <source>
        <dbReference type="ARBA" id="ARBA00022737"/>
    </source>
</evidence>
<accession>A0A1D8TZM5</accession>
<dbReference type="CDD" id="cd00200">
    <property type="entry name" value="WD40"/>
    <property type="match status" value="2"/>
</dbReference>
<dbReference type="SUPFAM" id="SSF52540">
    <property type="entry name" value="P-loop containing nucleoside triphosphate hydrolases"/>
    <property type="match status" value="1"/>
</dbReference>
<feature type="repeat" description="WD" evidence="3">
    <location>
        <begin position="1369"/>
        <end position="1403"/>
    </location>
</feature>
<dbReference type="InterPro" id="IPR001680">
    <property type="entry name" value="WD40_rpt"/>
</dbReference>
<dbReference type="InterPro" id="IPR049052">
    <property type="entry name" value="nSTAND1"/>
</dbReference>
<reference evidence="8" key="1">
    <citation type="submission" date="2016-10" db="EMBL/GenBank/DDBJ databases">
        <title>Comparative genomics uncovers the prolific and rare metabolic potential of the cyanobacterial genus Moorea.</title>
        <authorList>
            <person name="Leao T."/>
            <person name="Castelao G."/>
            <person name="Korobeynikov A."/>
            <person name="Monroe E.A."/>
            <person name="Podell S."/>
            <person name="Glukhov E."/>
            <person name="Allen E."/>
            <person name="Gerwick W.H."/>
            <person name="Gerwick L."/>
        </authorList>
    </citation>
    <scope>NUCLEOTIDE SEQUENCE [LARGE SCALE GENOMIC DNA]</scope>
    <source>
        <strain evidence="8">PAL-8-15-08-1</strain>
    </source>
</reference>
<feature type="repeat" description="WD" evidence="3">
    <location>
        <begin position="1068"/>
        <end position="1100"/>
    </location>
</feature>
<evidence type="ECO:0000256" key="1">
    <source>
        <dbReference type="ARBA" id="ARBA00022574"/>
    </source>
</evidence>
<dbReference type="InterPro" id="IPR050349">
    <property type="entry name" value="WD_LIS1/nudF_dynein_reg"/>
</dbReference>
<dbReference type="STRING" id="1458985.BJP34_29870"/>
<dbReference type="Gene3D" id="3.40.50.300">
    <property type="entry name" value="P-loop containing nucleotide triphosphate hydrolases"/>
    <property type="match status" value="1"/>
</dbReference>
<keyword evidence="1 3" id="KW-0853">WD repeat</keyword>
<dbReference type="EMBL" id="CP017599">
    <property type="protein sequence ID" value="AOX03092.1"/>
    <property type="molecule type" value="Genomic_DNA"/>
</dbReference>
<feature type="repeat" description="WD" evidence="3">
    <location>
        <begin position="1112"/>
        <end position="1144"/>
    </location>
</feature>
<feature type="repeat" description="WD" evidence="3">
    <location>
        <begin position="1617"/>
        <end position="1658"/>
    </location>
</feature>
<evidence type="ECO:0000313" key="7">
    <source>
        <dbReference type="EMBL" id="AOX03092.1"/>
    </source>
</evidence>
<dbReference type="InterPro" id="IPR019775">
    <property type="entry name" value="WD40_repeat_CS"/>
</dbReference>
<feature type="repeat" description="WD" evidence="3">
    <location>
        <begin position="1451"/>
        <end position="1483"/>
    </location>
</feature>
<dbReference type="PROSITE" id="PS00678">
    <property type="entry name" value="WD_REPEATS_1"/>
    <property type="match status" value="2"/>
</dbReference>
<evidence type="ECO:0000313" key="8">
    <source>
        <dbReference type="Proteomes" id="UP000177870"/>
    </source>
</evidence>
<feature type="repeat" description="WD" evidence="3">
    <location>
        <begin position="1327"/>
        <end position="1368"/>
    </location>
</feature>
<dbReference type="InterPro" id="IPR020472">
    <property type="entry name" value="WD40_PAC1"/>
</dbReference>
<feature type="repeat" description="WD" evidence="3">
    <location>
        <begin position="1194"/>
        <end position="1225"/>
    </location>
</feature>
<dbReference type="SUPFAM" id="SSF50978">
    <property type="entry name" value="WD40 repeat-like"/>
    <property type="match status" value="2"/>
</dbReference>
<evidence type="ECO:0000256" key="4">
    <source>
        <dbReference type="SAM" id="MobiDB-lite"/>
    </source>
</evidence>
<feature type="repeat" description="WD" evidence="3">
    <location>
        <begin position="1410"/>
        <end position="1442"/>
    </location>
</feature>
<dbReference type="SUPFAM" id="SSF48452">
    <property type="entry name" value="TPR-like"/>
    <property type="match status" value="1"/>
</dbReference>
<feature type="repeat" description="WD" evidence="3">
    <location>
        <begin position="1153"/>
        <end position="1187"/>
    </location>
</feature>
<feature type="domain" description="Novel STAND NTPase 1" evidence="5">
    <location>
        <begin position="536"/>
        <end position="942"/>
    </location>
</feature>
<dbReference type="PANTHER" id="PTHR44129">
    <property type="entry name" value="WD REPEAT-CONTAINING PROTEIN POP1"/>
    <property type="match status" value="1"/>
</dbReference>
<feature type="repeat" description="WD" evidence="3">
    <location>
        <begin position="1534"/>
        <end position="1575"/>
    </location>
</feature>
<dbReference type="PROSITE" id="PS50294">
    <property type="entry name" value="WD_REPEATS_REGION"/>
    <property type="match status" value="14"/>
</dbReference>
<dbReference type="Proteomes" id="UP000177870">
    <property type="component" value="Chromosome"/>
</dbReference>
<feature type="repeat" description="WD" evidence="3">
    <location>
        <begin position="1240"/>
        <end position="1274"/>
    </location>
</feature>
<dbReference type="InterPro" id="IPR055442">
    <property type="entry name" value="Beta-prop_EML-like_2nd"/>
</dbReference>
<dbReference type="Gene3D" id="2.130.10.10">
    <property type="entry name" value="YVTN repeat-like/Quinoprotein amine dehydrogenase"/>
    <property type="match status" value="5"/>
</dbReference>
<evidence type="ECO:0000259" key="5">
    <source>
        <dbReference type="Pfam" id="PF20703"/>
    </source>
</evidence>
<organism evidence="7 8">
    <name type="scientific">Moorena producens PAL-8-15-08-1</name>
    <dbReference type="NCBI Taxonomy" id="1458985"/>
    <lineage>
        <taxon>Bacteria</taxon>
        <taxon>Bacillati</taxon>
        <taxon>Cyanobacteriota</taxon>
        <taxon>Cyanophyceae</taxon>
        <taxon>Coleofasciculales</taxon>
        <taxon>Coleofasciculaceae</taxon>
        <taxon>Moorena</taxon>
    </lineage>
</organism>
<dbReference type="InterPro" id="IPR027417">
    <property type="entry name" value="P-loop_NTPase"/>
</dbReference>
<gene>
    <name evidence="7" type="ORF">BJP34_29870</name>
</gene>
<feature type="region of interest" description="Disordered" evidence="4">
    <location>
        <begin position="638"/>
        <end position="677"/>
    </location>
</feature>
<evidence type="ECO:0000256" key="3">
    <source>
        <dbReference type="PROSITE-ProRule" id="PRU00221"/>
    </source>
</evidence>
<dbReference type="Pfam" id="PF20703">
    <property type="entry name" value="nSTAND1"/>
    <property type="match status" value="1"/>
</dbReference>
<feature type="domain" description="EML-like second beta-propeller" evidence="6">
    <location>
        <begin position="1417"/>
        <end position="1585"/>
    </location>
</feature>
<keyword evidence="2" id="KW-0677">Repeat</keyword>
<dbReference type="InterPro" id="IPR015943">
    <property type="entry name" value="WD40/YVTN_repeat-like_dom_sf"/>
</dbReference>
<name>A0A1D8TZM5_9CYAN</name>
<feature type="repeat" description="WD" evidence="3">
    <location>
        <begin position="1576"/>
        <end position="1608"/>
    </location>
</feature>
<protein>
    <submittedName>
        <fullName evidence="7">Uncharacterized protein</fullName>
    </submittedName>
</protein>